<keyword evidence="2" id="KW-1003">Cell membrane</keyword>
<dbReference type="KEGG" id="rcr:NCTC10994_00435"/>
<keyword evidence="3" id="KW-0812">Transmembrane</keyword>
<dbReference type="PANTHER" id="PTHR14969">
    <property type="entry name" value="SPHINGOSINE-1-PHOSPHATE PHOSPHOHYDROLASE"/>
    <property type="match status" value="1"/>
</dbReference>
<evidence type="ECO:0000256" key="3">
    <source>
        <dbReference type="ARBA" id="ARBA00022692"/>
    </source>
</evidence>
<accession>A0A2X4WX50</accession>
<dbReference type="SMART" id="SM00046">
    <property type="entry name" value="DAGKc"/>
    <property type="match status" value="1"/>
</dbReference>
<evidence type="ECO:0000256" key="4">
    <source>
        <dbReference type="ARBA" id="ARBA00022801"/>
    </source>
</evidence>
<keyword evidence="6" id="KW-0472">Membrane</keyword>
<dbReference type="Proteomes" id="UP000249091">
    <property type="component" value="Chromosome 1"/>
</dbReference>
<gene>
    <name evidence="8" type="primary">bmrU</name>
    <name evidence="8" type="ORF">NCTC10994_00435</name>
</gene>
<dbReference type="SUPFAM" id="SSF111331">
    <property type="entry name" value="NAD kinase/diacylglycerol kinase-like"/>
    <property type="match status" value="1"/>
</dbReference>
<keyword evidence="9" id="KW-1185">Reference proteome</keyword>
<evidence type="ECO:0000256" key="1">
    <source>
        <dbReference type="ARBA" id="ARBA00004651"/>
    </source>
</evidence>
<dbReference type="Gene3D" id="2.60.200.40">
    <property type="match status" value="1"/>
</dbReference>
<keyword evidence="8" id="KW-0418">Kinase</keyword>
<dbReference type="InterPro" id="IPR016064">
    <property type="entry name" value="NAD/diacylglycerol_kinase_sf"/>
</dbReference>
<evidence type="ECO:0000313" key="8">
    <source>
        <dbReference type="EMBL" id="SQI28684.1"/>
    </source>
</evidence>
<evidence type="ECO:0000256" key="6">
    <source>
        <dbReference type="ARBA" id="ARBA00023136"/>
    </source>
</evidence>
<dbReference type="PROSITE" id="PS50146">
    <property type="entry name" value="DAGK"/>
    <property type="match status" value="1"/>
</dbReference>
<proteinExistence type="predicted"/>
<keyword evidence="4" id="KW-0378">Hydrolase</keyword>
<dbReference type="PANTHER" id="PTHR14969:SF62">
    <property type="entry name" value="DECAPRENYLPHOSPHORYL-5-PHOSPHORIBOSE PHOSPHATASE RV3807C-RELATED"/>
    <property type="match status" value="1"/>
</dbReference>
<dbReference type="GO" id="GO:0016787">
    <property type="term" value="F:hydrolase activity"/>
    <property type="evidence" value="ECO:0007669"/>
    <property type="project" value="UniProtKB-KW"/>
</dbReference>
<dbReference type="Pfam" id="PF01569">
    <property type="entry name" value="PAP2"/>
    <property type="match status" value="1"/>
</dbReference>
<dbReference type="STRING" id="1219011.GCA_001895045_00155"/>
<comment type="subcellular location">
    <subcellularLocation>
        <location evidence="1">Cell membrane</location>
        <topology evidence="1">Multi-pass membrane protein</topology>
    </subcellularLocation>
</comment>
<dbReference type="Pfam" id="PF00781">
    <property type="entry name" value="DAGK_cat"/>
    <property type="match status" value="1"/>
</dbReference>
<dbReference type="SMART" id="SM00014">
    <property type="entry name" value="acidPPc"/>
    <property type="match status" value="1"/>
</dbReference>
<organism evidence="8 9">
    <name type="scientific">Rhodococcus coprophilus</name>
    <dbReference type="NCBI Taxonomy" id="38310"/>
    <lineage>
        <taxon>Bacteria</taxon>
        <taxon>Bacillati</taxon>
        <taxon>Actinomycetota</taxon>
        <taxon>Actinomycetes</taxon>
        <taxon>Mycobacteriales</taxon>
        <taxon>Nocardiaceae</taxon>
        <taxon>Rhodococcus</taxon>
    </lineage>
</organism>
<keyword evidence="5" id="KW-1133">Transmembrane helix</keyword>
<dbReference type="GO" id="GO:0005886">
    <property type="term" value="C:plasma membrane"/>
    <property type="evidence" value="ECO:0007669"/>
    <property type="project" value="UniProtKB-SubCell"/>
</dbReference>
<dbReference type="Gene3D" id="1.20.144.10">
    <property type="entry name" value="Phosphatidic acid phosphatase type 2/haloperoxidase"/>
    <property type="match status" value="1"/>
</dbReference>
<dbReference type="InterPro" id="IPR000326">
    <property type="entry name" value="PAP2/HPO"/>
</dbReference>
<dbReference type="AlphaFoldDB" id="A0A2X4WX50"/>
<dbReference type="EMBL" id="LS483468">
    <property type="protein sequence ID" value="SQI28684.1"/>
    <property type="molecule type" value="Genomic_DNA"/>
</dbReference>
<feature type="domain" description="DAGKc" evidence="7">
    <location>
        <begin position="198"/>
        <end position="322"/>
    </location>
</feature>
<name>A0A2X4WX50_9NOCA</name>
<protein>
    <submittedName>
        <fullName evidence="8">Diacylglycerol kinase</fullName>
        <ecNumber evidence="8">2.7.1.-</ecNumber>
    </submittedName>
</protein>
<dbReference type="InterPro" id="IPR001206">
    <property type="entry name" value="Diacylglycerol_kinase_cat_dom"/>
</dbReference>
<sequence length="497" mass="51854">MQGVTLRERRRSADRALFHRSGALRPSPADPFFRELGRAANHSVLWLGCAAVCAAAGGRARRGAVRGLLSVAGASTLANGVLKPLLPRRRPPARTAPHFARRIVPTPRSSSFPSGHAASAAAFATGVALESPVAGAALAPLAAAVAYSRVHTGVHWPSDVVVGAAVGVAVALSTRRWWAVRADEPAAVRTEVAAPALRDGDGLLLVINPGAGSSDQTADLLRRGLPSARHLTLDIDIDPATQLDDLVAAHRPAALGVCGGDGTVAVVAAAARAHRLPLAVFPGGTLNHFARDLGVADIDATMRAVTGGYTTVVGLGEVTVTGAGGTGTRLFVNTAGIGGYPDAVRLRERWEPRIGKWPAAALAMIDVLRTAEPMKGALDGIPTSWWLLFAGNGRYTPRDQVPMSRAALDTGTLDVRYLSADRRWSRVRLLYAAATGTLGASPVYRQHDNAALSVRVDGPAVALAVDGEAPVDGTVFDFRALPSALLVYRSRVDQSLL</sequence>
<dbReference type="InterPro" id="IPR017438">
    <property type="entry name" value="ATP-NAD_kinase_N"/>
</dbReference>
<dbReference type="Gene3D" id="3.40.50.10330">
    <property type="entry name" value="Probable inorganic polyphosphate/atp-NAD kinase, domain 1"/>
    <property type="match status" value="1"/>
</dbReference>
<dbReference type="EC" id="2.7.1.-" evidence="8"/>
<evidence type="ECO:0000259" key="7">
    <source>
        <dbReference type="PROSITE" id="PS50146"/>
    </source>
</evidence>
<dbReference type="CDD" id="cd01610">
    <property type="entry name" value="PAP2_like"/>
    <property type="match status" value="1"/>
</dbReference>
<evidence type="ECO:0000313" key="9">
    <source>
        <dbReference type="Proteomes" id="UP000249091"/>
    </source>
</evidence>
<evidence type="ECO:0000256" key="5">
    <source>
        <dbReference type="ARBA" id="ARBA00022989"/>
    </source>
</evidence>
<reference evidence="8 9" key="1">
    <citation type="submission" date="2018-06" db="EMBL/GenBank/DDBJ databases">
        <authorList>
            <consortium name="Pathogen Informatics"/>
            <person name="Doyle S."/>
        </authorList>
    </citation>
    <scope>NUCLEOTIDE SEQUENCE [LARGE SCALE GENOMIC DNA]</scope>
    <source>
        <strain evidence="8 9">NCTC10994</strain>
    </source>
</reference>
<dbReference type="InterPro" id="IPR036938">
    <property type="entry name" value="PAP2/HPO_sf"/>
</dbReference>
<dbReference type="SUPFAM" id="SSF48317">
    <property type="entry name" value="Acid phosphatase/Vanadium-dependent haloperoxidase"/>
    <property type="match status" value="1"/>
</dbReference>
<keyword evidence="8" id="KW-0808">Transferase</keyword>
<dbReference type="GO" id="GO:0016301">
    <property type="term" value="F:kinase activity"/>
    <property type="evidence" value="ECO:0007669"/>
    <property type="project" value="UniProtKB-KW"/>
</dbReference>
<evidence type="ECO:0000256" key="2">
    <source>
        <dbReference type="ARBA" id="ARBA00022475"/>
    </source>
</evidence>